<protein>
    <submittedName>
        <fullName evidence="2">Uncharacterized protein</fullName>
    </submittedName>
</protein>
<keyword evidence="1" id="KW-0472">Membrane</keyword>
<dbReference type="Proteomes" id="UP000198893">
    <property type="component" value="Unassembled WGS sequence"/>
</dbReference>
<dbReference type="STRING" id="569882.SAMN04490248_104112"/>
<evidence type="ECO:0000313" key="2">
    <source>
        <dbReference type="EMBL" id="SEO36048.1"/>
    </source>
</evidence>
<feature type="transmembrane region" description="Helical" evidence="1">
    <location>
        <begin position="41"/>
        <end position="58"/>
    </location>
</feature>
<evidence type="ECO:0000313" key="3">
    <source>
        <dbReference type="Proteomes" id="UP000198893"/>
    </source>
</evidence>
<proteinExistence type="predicted"/>
<keyword evidence="1" id="KW-1133">Transmembrane helix</keyword>
<organism evidence="2 3">
    <name type="scientific">Salinihabitans flavidus</name>
    <dbReference type="NCBI Taxonomy" id="569882"/>
    <lineage>
        <taxon>Bacteria</taxon>
        <taxon>Pseudomonadati</taxon>
        <taxon>Pseudomonadota</taxon>
        <taxon>Alphaproteobacteria</taxon>
        <taxon>Rhodobacterales</taxon>
        <taxon>Roseobacteraceae</taxon>
        <taxon>Salinihabitans</taxon>
    </lineage>
</organism>
<gene>
    <name evidence="2" type="ORF">SAMN04490248_104112</name>
</gene>
<sequence length="158" mass="17080">MDDEVLVMVRASPMRRAFGLAALLGLAGIVLYVAIATPPALGWQVFLVVLGAGVLWMTERTRRATATAIELTREVLRSTNGDVIASLDNIAGIDRSTFAFKPSNGFLLTLKTPGARRWEPGIYWAFGRRVGVGGVLPGPQTKFLAQTLETLLLERAQA</sequence>
<dbReference type="AlphaFoldDB" id="A0A1H8P355"/>
<accession>A0A1H8P355</accession>
<dbReference type="EMBL" id="FODS01000004">
    <property type="protein sequence ID" value="SEO36048.1"/>
    <property type="molecule type" value="Genomic_DNA"/>
</dbReference>
<reference evidence="2 3" key="1">
    <citation type="submission" date="2016-10" db="EMBL/GenBank/DDBJ databases">
        <authorList>
            <person name="de Groot N.N."/>
        </authorList>
    </citation>
    <scope>NUCLEOTIDE SEQUENCE [LARGE SCALE GENOMIC DNA]</scope>
    <source>
        <strain evidence="2 3">DSM 27842</strain>
    </source>
</reference>
<feature type="transmembrane region" description="Helical" evidence="1">
    <location>
        <begin position="17"/>
        <end position="35"/>
    </location>
</feature>
<keyword evidence="1" id="KW-0812">Transmembrane</keyword>
<keyword evidence="3" id="KW-1185">Reference proteome</keyword>
<name>A0A1H8P355_9RHOB</name>
<evidence type="ECO:0000256" key="1">
    <source>
        <dbReference type="SAM" id="Phobius"/>
    </source>
</evidence>